<dbReference type="EMBL" id="CP029479">
    <property type="protein sequence ID" value="AWM78448.1"/>
    <property type="molecule type" value="Genomic_DNA"/>
</dbReference>
<dbReference type="EC" id="2.7.1.35" evidence="1"/>
<dbReference type="InterPro" id="IPR029056">
    <property type="entry name" value="Ribokinase-like"/>
</dbReference>
<dbReference type="PANTHER" id="PTHR10534:SF2">
    <property type="entry name" value="PYRIDOXAL KINASE"/>
    <property type="match status" value="1"/>
</dbReference>
<reference evidence="9" key="1">
    <citation type="submission" date="2018-05" db="EMBL/GenBank/DDBJ databases">
        <title>Genome sequencing of Phenylobacterium sp. HYN0004.</title>
        <authorList>
            <person name="Yi H."/>
            <person name="Baek C."/>
        </authorList>
    </citation>
    <scope>NUCLEOTIDE SEQUENCE [LARGE SCALE GENOMIC DNA]</scope>
    <source>
        <strain evidence="9">HYN0004</strain>
    </source>
</reference>
<dbReference type="AlphaFoldDB" id="A0A2Z3I445"/>
<dbReference type="RefSeq" id="WP_110451014.1">
    <property type="nucleotide sequence ID" value="NZ_CP029479.1"/>
</dbReference>
<dbReference type="KEGG" id="phb:HYN04_12225"/>
<dbReference type="SUPFAM" id="SSF53613">
    <property type="entry name" value="Ribokinase-like"/>
    <property type="match status" value="1"/>
</dbReference>
<dbReference type="GO" id="GO:0005829">
    <property type="term" value="C:cytosol"/>
    <property type="evidence" value="ECO:0007669"/>
    <property type="project" value="TreeGrafter"/>
</dbReference>
<dbReference type="InterPro" id="IPR013749">
    <property type="entry name" value="PM/HMP-P_kinase-1"/>
</dbReference>
<evidence type="ECO:0000256" key="1">
    <source>
        <dbReference type="ARBA" id="ARBA00012104"/>
    </source>
</evidence>
<dbReference type="InterPro" id="IPR004625">
    <property type="entry name" value="PyrdxlKinase"/>
</dbReference>
<name>A0A2Z3I445_9CAUL</name>
<accession>A0A2Z3I445</accession>
<dbReference type="PANTHER" id="PTHR10534">
    <property type="entry name" value="PYRIDOXAL KINASE"/>
    <property type="match status" value="1"/>
</dbReference>
<protein>
    <recommendedName>
        <fullName evidence="1">pyridoxal kinase</fullName>
        <ecNumber evidence="1">2.7.1.35</ecNumber>
    </recommendedName>
</protein>
<sequence length="277" mass="27706">MPVALIVSSHVAGSGVGGGLQAAELTRLGFRTALLPTVLFGRHPGLGSPGGGPVPDALFAGQAEGLLASGLADRVDLVLTGYFASAGQVEAAAGLLDAVAARNPRALVLVDPILGDEGRGLYVPETVADALPRALVPRAGLLAPNAWELERLTGAQVTDPGSALAAARSLGRPVLVSSVPDGADVGVLWTDGAEAWLASHPRLPRAPRGTGDLLAALFGAGLSLGGDPSEVLESSVRNLAARLAQGAEDLLDAPGTDAGPPRSPPRGGDAGVTLRRP</sequence>
<evidence type="ECO:0000256" key="4">
    <source>
        <dbReference type="ARBA" id="ARBA00022777"/>
    </source>
</evidence>
<gene>
    <name evidence="8" type="ORF">HYN04_12225</name>
</gene>
<evidence type="ECO:0000313" key="8">
    <source>
        <dbReference type="EMBL" id="AWM78448.1"/>
    </source>
</evidence>
<feature type="region of interest" description="Disordered" evidence="6">
    <location>
        <begin position="247"/>
        <end position="277"/>
    </location>
</feature>
<keyword evidence="4 8" id="KW-0418">Kinase</keyword>
<dbReference type="GO" id="GO:0005524">
    <property type="term" value="F:ATP binding"/>
    <property type="evidence" value="ECO:0007669"/>
    <property type="project" value="UniProtKB-KW"/>
</dbReference>
<evidence type="ECO:0000256" key="3">
    <source>
        <dbReference type="ARBA" id="ARBA00022741"/>
    </source>
</evidence>
<dbReference type="GO" id="GO:0008478">
    <property type="term" value="F:pyridoxal kinase activity"/>
    <property type="evidence" value="ECO:0007669"/>
    <property type="project" value="UniProtKB-EC"/>
</dbReference>
<dbReference type="GO" id="GO:0009443">
    <property type="term" value="P:pyridoxal 5'-phosphate salvage"/>
    <property type="evidence" value="ECO:0007669"/>
    <property type="project" value="InterPro"/>
</dbReference>
<evidence type="ECO:0000259" key="7">
    <source>
        <dbReference type="Pfam" id="PF08543"/>
    </source>
</evidence>
<evidence type="ECO:0000313" key="9">
    <source>
        <dbReference type="Proteomes" id="UP000247763"/>
    </source>
</evidence>
<keyword evidence="5" id="KW-0067">ATP-binding</keyword>
<keyword evidence="9" id="KW-1185">Reference proteome</keyword>
<evidence type="ECO:0000256" key="6">
    <source>
        <dbReference type="SAM" id="MobiDB-lite"/>
    </source>
</evidence>
<dbReference type="Gene3D" id="3.40.1190.20">
    <property type="match status" value="1"/>
</dbReference>
<dbReference type="Pfam" id="PF08543">
    <property type="entry name" value="Phos_pyr_kin"/>
    <property type="match status" value="1"/>
</dbReference>
<dbReference type="OrthoDB" id="9811476at2"/>
<dbReference type="Proteomes" id="UP000247763">
    <property type="component" value="Chromosome"/>
</dbReference>
<keyword evidence="2" id="KW-0808">Transferase</keyword>
<organism evidence="8 9">
    <name type="scientific">Phenylobacterium parvum</name>
    <dbReference type="NCBI Taxonomy" id="2201350"/>
    <lineage>
        <taxon>Bacteria</taxon>
        <taxon>Pseudomonadati</taxon>
        <taxon>Pseudomonadota</taxon>
        <taxon>Alphaproteobacteria</taxon>
        <taxon>Caulobacterales</taxon>
        <taxon>Caulobacteraceae</taxon>
        <taxon>Phenylobacterium</taxon>
    </lineage>
</organism>
<proteinExistence type="predicted"/>
<evidence type="ECO:0000256" key="2">
    <source>
        <dbReference type="ARBA" id="ARBA00022679"/>
    </source>
</evidence>
<keyword evidence="3" id="KW-0547">Nucleotide-binding</keyword>
<evidence type="ECO:0000256" key="5">
    <source>
        <dbReference type="ARBA" id="ARBA00022840"/>
    </source>
</evidence>
<feature type="domain" description="Pyridoxamine kinase/Phosphomethylpyrimidine kinase" evidence="7">
    <location>
        <begin position="74"/>
        <end position="243"/>
    </location>
</feature>